<feature type="transmembrane region" description="Helical" evidence="1">
    <location>
        <begin position="122"/>
        <end position="141"/>
    </location>
</feature>
<evidence type="ECO:0000313" key="3">
    <source>
        <dbReference type="Proteomes" id="UP000007360"/>
    </source>
</evidence>
<feature type="transmembrane region" description="Helical" evidence="1">
    <location>
        <begin position="226"/>
        <end position="243"/>
    </location>
</feature>
<reference evidence="2 3" key="1">
    <citation type="journal article" date="2012" name="J. Bacteriol.">
        <title>Draft genome sequence of Methanobacterium formicicum DSM 3637, an archaebacterium isolated from the methane producer amoeba Pelomyxa palustris.</title>
        <authorList>
            <person name="Gutierrez G."/>
        </authorList>
    </citation>
    <scope>NUCLEOTIDE SEQUENCE [LARGE SCALE GENOMIC DNA]</scope>
    <source>
        <strain evidence="3">DSM 3637 / PP1</strain>
    </source>
</reference>
<dbReference type="EMBL" id="AMPO01000001">
    <property type="protein sequence ID" value="EKF86873.1"/>
    <property type="molecule type" value="Genomic_DNA"/>
</dbReference>
<name>K2R2Y7_METFP</name>
<feature type="transmembrane region" description="Helical" evidence="1">
    <location>
        <begin position="52"/>
        <end position="73"/>
    </location>
</feature>
<keyword evidence="3" id="KW-1185">Reference proteome</keyword>
<accession>K2R2Y7</accession>
<feature type="transmembrane region" description="Helical" evidence="1">
    <location>
        <begin position="187"/>
        <end position="206"/>
    </location>
</feature>
<sequence>MVVKNYFSIFFTNEPWKLDEKERKIHILINALLGVPILYLLSYIFANLMKLQYLPFFFALCFFLIAWIFYVYYWDRLDSKYGLKPFQSPFPYSYQGYVILFTLSAPAFFFLMLSLGLTSGNIWFGLGGAVALVYPILGMFLRIKTFNDDSIIISKGKAVLPDKVVLPDGKELYSGGENEVTETVRGFGFMPISYWILASAVGLYTVGRGFSGIQLHFTNGTPSLEVVVFTIFLGLILQTLYLFPDKLNKIIPIDLRTNKGFLVMIVLSFVLFGVSQFLIGFVTAFYS</sequence>
<proteinExistence type="predicted"/>
<keyword evidence="1" id="KW-0472">Membrane</keyword>
<keyword evidence="1" id="KW-1133">Transmembrane helix</keyword>
<evidence type="ECO:0000313" key="2">
    <source>
        <dbReference type="EMBL" id="EKF86873.1"/>
    </source>
</evidence>
<feature type="transmembrane region" description="Helical" evidence="1">
    <location>
        <begin position="263"/>
        <end position="286"/>
    </location>
</feature>
<gene>
    <name evidence="2" type="ORF">A994_01265</name>
</gene>
<organism evidence="2 3">
    <name type="scientific">Methanobacterium formicicum (strain DSM 3637 / PP1)</name>
    <dbReference type="NCBI Taxonomy" id="1204725"/>
    <lineage>
        <taxon>Archaea</taxon>
        <taxon>Methanobacteriati</taxon>
        <taxon>Methanobacteriota</taxon>
        <taxon>Methanomada group</taxon>
        <taxon>Methanobacteria</taxon>
        <taxon>Methanobacteriales</taxon>
        <taxon>Methanobacteriaceae</taxon>
        <taxon>Methanobacterium</taxon>
    </lineage>
</organism>
<evidence type="ECO:0008006" key="4">
    <source>
        <dbReference type="Google" id="ProtNLM"/>
    </source>
</evidence>
<protein>
    <recommendedName>
        <fullName evidence="4">Transmembrane protein</fullName>
    </recommendedName>
</protein>
<dbReference type="PATRIC" id="fig|1204725.3.peg.252"/>
<keyword evidence="1" id="KW-0812">Transmembrane</keyword>
<dbReference type="OrthoDB" id="68380at2157"/>
<feature type="transmembrane region" description="Helical" evidence="1">
    <location>
        <begin position="27"/>
        <end position="46"/>
    </location>
</feature>
<dbReference type="Proteomes" id="UP000007360">
    <property type="component" value="Unassembled WGS sequence"/>
</dbReference>
<comment type="caution">
    <text evidence="2">The sequence shown here is derived from an EMBL/GenBank/DDBJ whole genome shotgun (WGS) entry which is preliminary data.</text>
</comment>
<dbReference type="RefSeq" id="WP_004029445.1">
    <property type="nucleotide sequence ID" value="NZ_AMPO01000001.1"/>
</dbReference>
<dbReference type="AlphaFoldDB" id="K2R2Y7"/>
<evidence type="ECO:0000256" key="1">
    <source>
        <dbReference type="SAM" id="Phobius"/>
    </source>
</evidence>
<feature type="transmembrane region" description="Helical" evidence="1">
    <location>
        <begin position="94"/>
        <end position="116"/>
    </location>
</feature>